<evidence type="ECO:0000313" key="3">
    <source>
        <dbReference type="EMBL" id="ELP83521.1"/>
    </source>
</evidence>
<dbReference type="PANTHER" id="PTHR37009:SF2">
    <property type="entry name" value="TOLA PROTEIN"/>
    <property type="match status" value="1"/>
</dbReference>
<dbReference type="GeneID" id="14882411"/>
<dbReference type="AlphaFoldDB" id="A0A0A1TYE6"/>
<proteinExistence type="predicted"/>
<dbReference type="GO" id="GO:0051764">
    <property type="term" value="P:actin crosslink formation"/>
    <property type="evidence" value="ECO:0007669"/>
    <property type="project" value="TreeGrafter"/>
</dbReference>
<evidence type="ECO:0000259" key="2">
    <source>
        <dbReference type="Pfam" id="PF18060"/>
    </source>
</evidence>
<gene>
    <name evidence="3" type="ORF">EIN_378160</name>
</gene>
<dbReference type="VEuPathDB" id="AmoebaDB:EIN_378160"/>
<keyword evidence="4" id="KW-1185">Reference proteome</keyword>
<evidence type="ECO:0000313" key="4">
    <source>
        <dbReference type="Proteomes" id="UP000014680"/>
    </source>
</evidence>
<protein>
    <recommendedName>
        <fullName evidence="2">Calcium-regulated actin-bundling protein C-terminal domain-containing protein</fullName>
    </recommendedName>
</protein>
<name>A0A0A1TYE6_ENTIV</name>
<dbReference type="OMA" id="VSFIEYC"/>
<dbReference type="GO" id="GO:0030863">
    <property type="term" value="C:cortical cytoskeleton"/>
    <property type="evidence" value="ECO:0007669"/>
    <property type="project" value="TreeGrafter"/>
</dbReference>
<dbReference type="KEGG" id="eiv:EIN_378160"/>
<dbReference type="InterPro" id="IPR040810">
    <property type="entry name" value="F_actin_bund_C"/>
</dbReference>
<dbReference type="EMBL" id="KB207268">
    <property type="protein sequence ID" value="ELP83521.1"/>
    <property type="molecule type" value="Genomic_DNA"/>
</dbReference>
<feature type="compositionally biased region" description="Basic and acidic residues" evidence="1">
    <location>
        <begin position="194"/>
        <end position="235"/>
    </location>
</feature>
<dbReference type="InterPro" id="IPR053356">
    <property type="entry name" value="Calcium-reg_actin-bundling"/>
</dbReference>
<dbReference type="RefSeq" id="XP_004182867.1">
    <property type="nucleotide sequence ID" value="XM_004182819.1"/>
</dbReference>
<evidence type="ECO:0000256" key="1">
    <source>
        <dbReference type="SAM" id="MobiDB-lite"/>
    </source>
</evidence>
<accession>A0A0A1TYE6</accession>
<organism evidence="3 4">
    <name type="scientific">Entamoeba invadens IP1</name>
    <dbReference type="NCBI Taxonomy" id="370355"/>
    <lineage>
        <taxon>Eukaryota</taxon>
        <taxon>Amoebozoa</taxon>
        <taxon>Evosea</taxon>
        <taxon>Archamoebae</taxon>
        <taxon>Mastigamoebida</taxon>
        <taxon>Entamoebidae</taxon>
        <taxon>Entamoeba</taxon>
    </lineage>
</organism>
<reference evidence="3 4" key="1">
    <citation type="submission" date="2012-10" db="EMBL/GenBank/DDBJ databases">
        <authorList>
            <person name="Zafar N."/>
            <person name="Inman J."/>
            <person name="Hall N."/>
            <person name="Lorenzi H."/>
            <person name="Caler E."/>
        </authorList>
    </citation>
    <scope>NUCLEOTIDE SEQUENCE [LARGE SCALE GENOMIC DNA]</scope>
    <source>
        <strain evidence="3 4">IP1</strain>
    </source>
</reference>
<dbReference type="PANTHER" id="PTHR37009">
    <property type="entry name" value="EF-HAND DOMAIN-CONTAINING PROTEIN"/>
    <property type="match status" value="1"/>
</dbReference>
<feature type="domain" description="Calcium-regulated actin-bundling protein C-terminal" evidence="2">
    <location>
        <begin position="127"/>
        <end position="214"/>
    </location>
</feature>
<dbReference type="Proteomes" id="UP000014680">
    <property type="component" value="Unassembled WGS sequence"/>
</dbReference>
<dbReference type="GO" id="GO:0051015">
    <property type="term" value="F:actin filament binding"/>
    <property type="evidence" value="ECO:0007669"/>
    <property type="project" value="TreeGrafter"/>
</dbReference>
<dbReference type="OrthoDB" id="29877at2759"/>
<sequence length="249" mass="28690">MADFKAQYKELLDQKVEQQAKVFLTQFVLEFQGKFDEVLDTASSFKGYTTTDFDTLEEDTMHVFMEKRGETTTIAQLREKLKANGIETRHRFSFIDYMMFQYNKTLKDLFEKKAGNATPELLKALDEALTEFQKVMDIKNARNAKMKKLEGEAAKGGVKGMTAQNELAQMKSEDQLALNKMEVTAAAKKRKAQRAVDKGDDSKAREKALKEENARLEAEKKKKEEEERKKKEESRKRLKERAAMFNAAE</sequence>
<dbReference type="GO" id="GO:0030046">
    <property type="term" value="P:parallel actin filament bundle assembly"/>
    <property type="evidence" value="ECO:0007669"/>
    <property type="project" value="TreeGrafter"/>
</dbReference>
<dbReference type="Pfam" id="PF18060">
    <property type="entry name" value="F_actin_bund_C"/>
    <property type="match status" value="1"/>
</dbReference>
<feature type="region of interest" description="Disordered" evidence="1">
    <location>
        <begin position="187"/>
        <end position="249"/>
    </location>
</feature>